<protein>
    <submittedName>
        <fullName evidence="1">Uncharacterized protein</fullName>
    </submittedName>
</protein>
<evidence type="ECO:0000313" key="2">
    <source>
        <dbReference type="Proteomes" id="UP000324143"/>
    </source>
</evidence>
<dbReference type="EMBL" id="VSIX01000062">
    <property type="protein sequence ID" value="TYB30953.1"/>
    <property type="molecule type" value="Genomic_DNA"/>
</dbReference>
<keyword evidence="2" id="KW-1185">Reference proteome</keyword>
<gene>
    <name evidence="1" type="ORF">FXF47_06550</name>
</gene>
<evidence type="ECO:0000313" key="1">
    <source>
        <dbReference type="EMBL" id="TYB30953.1"/>
    </source>
</evidence>
<accession>A0A5D0MH65</accession>
<dbReference type="SUPFAM" id="SSF53807">
    <property type="entry name" value="Helical backbone' metal receptor"/>
    <property type="match status" value="1"/>
</dbReference>
<organism evidence="1 2">
    <name type="scientific">Candidatus Mcinerneyibacterium aminivorans</name>
    <dbReference type="NCBI Taxonomy" id="2703815"/>
    <lineage>
        <taxon>Bacteria</taxon>
        <taxon>Candidatus Macinerneyibacteriota</taxon>
        <taxon>Candidatus Mcinerneyibacteria</taxon>
        <taxon>Candidatus Mcinerneyibacteriales</taxon>
        <taxon>Candidatus Mcinerneyibacteriaceae</taxon>
        <taxon>Candidatus Mcinerneyibacterium</taxon>
    </lineage>
</organism>
<dbReference type="AlphaFoldDB" id="A0A5D0MH65"/>
<name>A0A5D0MH65_9BACT</name>
<sequence>MKKLFLFFMIIVLSSLIFSNKIYVDNSKFKNYISKLNSVEYVDEVEEANLVFYNGIINNIENERAYDYTVGIEDIIYLDNREINEYFIYSLNNYKKIIRNITKIFKIYLPKYSTKYDRVLKKEIKKINNLIGSVDKKDVLILKRGKKYDYLLREFNIKHIDVDKYFVYKEKAYRKYGLRKIYLFKEFQKQYVNQLKNYGYSFERIESQKNYPYFLIEIVRKIKNG</sequence>
<reference evidence="1" key="1">
    <citation type="submission" date="2019-08" db="EMBL/GenBank/DDBJ databases">
        <title>Genomic characterization of a novel candidate phylum (ARYD3) from a high temperature, high salinity tertiary oil reservoir in north central Oklahoma, USA.</title>
        <authorList>
            <person name="Youssef N.H."/>
            <person name="Yadav A."/>
            <person name="Elshahed M.S."/>
        </authorList>
    </citation>
    <scope>NUCLEOTIDE SEQUENCE [LARGE SCALE GENOMIC DNA]</scope>
    <source>
        <strain evidence="1">ARYD3</strain>
    </source>
</reference>
<comment type="caution">
    <text evidence="1">The sequence shown here is derived from an EMBL/GenBank/DDBJ whole genome shotgun (WGS) entry which is preliminary data.</text>
</comment>
<dbReference type="Proteomes" id="UP000324143">
    <property type="component" value="Unassembled WGS sequence"/>
</dbReference>
<proteinExistence type="predicted"/>